<dbReference type="InterPro" id="IPR013103">
    <property type="entry name" value="RVT_2"/>
</dbReference>
<evidence type="ECO:0000259" key="1">
    <source>
        <dbReference type="Pfam" id="PF07727"/>
    </source>
</evidence>
<dbReference type="Pfam" id="PF07727">
    <property type="entry name" value="RVT_2"/>
    <property type="match status" value="1"/>
</dbReference>
<reference evidence="2" key="1">
    <citation type="journal article" date="2007" name="PLoS ONE">
        <title>The first genome sequence of an elite grapevine cultivar (Pinot noir Vitis vinifera L.): coping with a highly heterozygous genome.</title>
        <authorList>
            <person name="Velasco R."/>
            <person name="Zharkikh A."/>
            <person name="Troggio M."/>
            <person name="Cartwright D.A."/>
            <person name="Cestaro A."/>
            <person name="Pruss D."/>
            <person name="Pindo M."/>
            <person name="FitzGerald L.M."/>
            <person name="Vezzulli S."/>
            <person name="Reid J."/>
            <person name="Malacarne G."/>
            <person name="Iliev D."/>
            <person name="Coppola G."/>
            <person name="Wardell B."/>
            <person name="Micheletti D."/>
            <person name="Macalma T."/>
            <person name="Facci M."/>
            <person name="Mitchell J.T."/>
            <person name="Perazzolli M."/>
            <person name="Eldredge G."/>
            <person name="Gatto P."/>
            <person name="Oyzerski R."/>
            <person name="Moretto M."/>
            <person name="Gutin N."/>
            <person name="Stefanini M."/>
            <person name="Chen Y."/>
            <person name="Segala C."/>
            <person name="Davenport C."/>
            <person name="Dematte L."/>
            <person name="Mraz A."/>
            <person name="Battilana J."/>
            <person name="Stormo K."/>
            <person name="Costa F."/>
            <person name="Tao Q."/>
            <person name="Si-Ammour A."/>
            <person name="Harkins T."/>
            <person name="Lackey A."/>
            <person name="Perbost C."/>
            <person name="Taillon B."/>
            <person name="Stella A."/>
            <person name="Solovyev V."/>
            <person name="Fawcett J.A."/>
            <person name="Sterck L."/>
            <person name="Vandepoele K."/>
            <person name="Grando S.M."/>
            <person name="Toppo S."/>
            <person name="Moser C."/>
            <person name="Lanchbury J."/>
            <person name="Bogden R."/>
            <person name="Skolnick M."/>
            <person name="Sgaramella V."/>
            <person name="Bhatnagar S.K."/>
            <person name="Fontana P."/>
            <person name="Gutin A."/>
            <person name="Van de Peer Y."/>
            <person name="Salamini F."/>
            <person name="Viola R."/>
        </authorList>
    </citation>
    <scope>NUCLEOTIDE SEQUENCE</scope>
</reference>
<protein>
    <recommendedName>
        <fullName evidence="1">Reverse transcriptase Ty1/copia-type domain-containing protein</fullName>
    </recommendedName>
</protein>
<accession>A5CB39</accession>
<sequence>MSALKKNKTWELVDLPKGKRKVGCKWVFTTKHRADGTLERYKVRLVAKGYTQTHGIDLEEEVYVELPPGFMEDSMRNKVRRLNEALYYLKQLSRARFRRFAKAMKNMGYS</sequence>
<name>A5CB39_VITVI</name>
<proteinExistence type="predicted"/>
<feature type="domain" description="Reverse transcriptase Ty1/copia-type" evidence="1">
    <location>
        <begin position="7"/>
        <end position="59"/>
    </location>
</feature>
<organism evidence="2">
    <name type="scientific">Vitis vinifera</name>
    <name type="common">Grape</name>
    <dbReference type="NCBI Taxonomy" id="29760"/>
    <lineage>
        <taxon>Eukaryota</taxon>
        <taxon>Viridiplantae</taxon>
        <taxon>Streptophyta</taxon>
        <taxon>Embryophyta</taxon>
        <taxon>Tracheophyta</taxon>
        <taxon>Spermatophyta</taxon>
        <taxon>Magnoliopsida</taxon>
        <taxon>eudicotyledons</taxon>
        <taxon>Gunneridae</taxon>
        <taxon>Pentapetalae</taxon>
        <taxon>rosids</taxon>
        <taxon>Vitales</taxon>
        <taxon>Vitaceae</taxon>
        <taxon>Viteae</taxon>
        <taxon>Vitis</taxon>
    </lineage>
</organism>
<dbReference type="EMBL" id="AM488733">
    <property type="protein sequence ID" value="CAN79888.1"/>
    <property type="molecule type" value="Genomic_DNA"/>
</dbReference>
<dbReference type="AlphaFoldDB" id="A5CB39"/>
<evidence type="ECO:0000313" key="2">
    <source>
        <dbReference type="EMBL" id="CAN79888.1"/>
    </source>
</evidence>
<gene>
    <name evidence="2" type="ORF">VITISV_019498</name>
</gene>